<dbReference type="InterPro" id="IPR007612">
    <property type="entry name" value="LOR"/>
</dbReference>
<keyword evidence="2" id="KW-1185">Reference proteome</keyword>
<name>A0A9X4QUZ9_9BACL</name>
<dbReference type="EMBL" id="JAPDIA010000008">
    <property type="protein sequence ID" value="MDG0812786.1"/>
    <property type="molecule type" value="Genomic_DNA"/>
</dbReference>
<proteinExistence type="predicted"/>
<sequence length="192" mass="21476">MNPKFTHTQYLVRKQVMSLVGAKIDIFDGSGQPVLFSQMKAFKLKEDIRLFSDDTMQEELISIQARSIIDFSAIYDVVDSTTGESLGSLRRKGVKSMLKDEWAILDTSEREIGLIKEDSALMALLRRFLTNLIPQKFHVEMGGAPVALFKQDLNPFVGKLKLDFSLDKGNQLDRRLGLAAAVLLVVIEGQQG</sequence>
<dbReference type="RefSeq" id="WP_277536296.1">
    <property type="nucleotide sequence ID" value="NZ_JAPDIA010000008.1"/>
</dbReference>
<organism evidence="1 2">
    <name type="scientific">Cohnella rhizosphaerae</name>
    <dbReference type="NCBI Taxonomy" id="1457232"/>
    <lineage>
        <taxon>Bacteria</taxon>
        <taxon>Bacillati</taxon>
        <taxon>Bacillota</taxon>
        <taxon>Bacilli</taxon>
        <taxon>Bacillales</taxon>
        <taxon>Paenibacillaceae</taxon>
        <taxon>Cohnella</taxon>
    </lineage>
</organism>
<dbReference type="Pfam" id="PF04525">
    <property type="entry name" value="LOR"/>
    <property type="match status" value="1"/>
</dbReference>
<evidence type="ECO:0000313" key="1">
    <source>
        <dbReference type="EMBL" id="MDG0812786.1"/>
    </source>
</evidence>
<accession>A0A9X4QUZ9</accession>
<dbReference type="Proteomes" id="UP001153404">
    <property type="component" value="Unassembled WGS sequence"/>
</dbReference>
<reference evidence="1" key="1">
    <citation type="submission" date="2022-10" db="EMBL/GenBank/DDBJ databases">
        <title>Comparative genomic analysis of Cohnella hashimotonis sp. nov., isolated from the International Space Station.</title>
        <authorList>
            <person name="Simpson A."/>
            <person name="Venkateswaran K."/>
        </authorList>
    </citation>
    <scope>NUCLEOTIDE SEQUENCE</scope>
    <source>
        <strain evidence="1">DSM 28161</strain>
    </source>
</reference>
<comment type="caution">
    <text evidence="1">The sequence shown here is derived from an EMBL/GenBank/DDBJ whole genome shotgun (WGS) entry which is preliminary data.</text>
</comment>
<dbReference type="AlphaFoldDB" id="A0A9X4QUZ9"/>
<protein>
    <submittedName>
        <fullName evidence="1">Uncharacterized protein</fullName>
    </submittedName>
</protein>
<evidence type="ECO:0000313" key="2">
    <source>
        <dbReference type="Proteomes" id="UP001153404"/>
    </source>
</evidence>
<gene>
    <name evidence="1" type="ORF">OMP40_28285</name>
</gene>